<dbReference type="NCBIfam" id="NF033894">
    <property type="entry name" value="Eex_IncN"/>
    <property type="match status" value="1"/>
</dbReference>
<dbReference type="AlphaFoldDB" id="A0A4R3XU33"/>
<evidence type="ECO:0000313" key="2">
    <source>
        <dbReference type="EMBL" id="TCV82736.1"/>
    </source>
</evidence>
<sequence>MKIKLINILMMIFFALSACTPKVEPKTVDYYLKNDSERNSLMAKCMNNLGKYKDDPDCINASQAALQARANHKWVK</sequence>
<reference evidence="2 3" key="1">
    <citation type="submission" date="2019-03" db="EMBL/GenBank/DDBJ databases">
        <title>Genomic Encyclopedia of Type Strains, Phase IV (KMG-IV): sequencing the most valuable type-strain genomes for metagenomic binning, comparative biology and taxonomic classification.</title>
        <authorList>
            <person name="Goeker M."/>
        </authorList>
    </citation>
    <scope>NUCLEOTIDE SEQUENCE [LARGE SCALE GENOMIC DNA]</scope>
    <source>
        <strain evidence="2 3">DSM 100309</strain>
    </source>
</reference>
<keyword evidence="1" id="KW-0732">Signal</keyword>
<gene>
    <name evidence="2" type="ORF">EDC63_11953</name>
</gene>
<name>A0A4R3XU33_9PROT</name>
<keyword evidence="3" id="KW-1185">Reference proteome</keyword>
<dbReference type="RefSeq" id="WP_124944930.1">
    <property type="nucleotide sequence ID" value="NZ_BHVT01000004.1"/>
</dbReference>
<organism evidence="2 3">
    <name type="scientific">Sulfurirhabdus autotrophica</name>
    <dbReference type="NCBI Taxonomy" id="1706046"/>
    <lineage>
        <taxon>Bacteria</taxon>
        <taxon>Pseudomonadati</taxon>
        <taxon>Pseudomonadota</taxon>
        <taxon>Betaproteobacteria</taxon>
        <taxon>Nitrosomonadales</taxon>
        <taxon>Sulfuricellaceae</taxon>
        <taxon>Sulfurirhabdus</taxon>
    </lineage>
</organism>
<proteinExistence type="predicted"/>
<evidence type="ECO:0000313" key="3">
    <source>
        <dbReference type="Proteomes" id="UP000295367"/>
    </source>
</evidence>
<dbReference type="PROSITE" id="PS51257">
    <property type="entry name" value="PROKAR_LIPOPROTEIN"/>
    <property type="match status" value="1"/>
</dbReference>
<dbReference type="EMBL" id="SMCO01000019">
    <property type="protein sequence ID" value="TCV82736.1"/>
    <property type="molecule type" value="Genomic_DNA"/>
</dbReference>
<feature type="chain" id="PRO_5020357999" description="EexN family lipoprotein" evidence="1">
    <location>
        <begin position="18"/>
        <end position="76"/>
    </location>
</feature>
<evidence type="ECO:0000256" key="1">
    <source>
        <dbReference type="SAM" id="SignalP"/>
    </source>
</evidence>
<evidence type="ECO:0008006" key="4">
    <source>
        <dbReference type="Google" id="ProtNLM"/>
    </source>
</evidence>
<feature type="signal peptide" evidence="1">
    <location>
        <begin position="1"/>
        <end position="17"/>
    </location>
</feature>
<comment type="caution">
    <text evidence="2">The sequence shown here is derived from an EMBL/GenBank/DDBJ whole genome shotgun (WGS) entry which is preliminary data.</text>
</comment>
<protein>
    <recommendedName>
        <fullName evidence="4">EexN family lipoprotein</fullName>
    </recommendedName>
</protein>
<dbReference type="InterPro" id="IPR047937">
    <property type="entry name" value="Eex_IncN-like"/>
</dbReference>
<accession>A0A4R3XU33</accession>
<dbReference type="Proteomes" id="UP000295367">
    <property type="component" value="Unassembled WGS sequence"/>
</dbReference>